<dbReference type="EMBL" id="WWCJ01000015">
    <property type="protein sequence ID" value="MYN04296.1"/>
    <property type="molecule type" value="Genomic_DNA"/>
</dbReference>
<evidence type="ECO:0000313" key="2">
    <source>
        <dbReference type="Proteomes" id="UP000448575"/>
    </source>
</evidence>
<name>A0A6N9HLQ5_9BURK</name>
<evidence type="ECO:0000313" key="1">
    <source>
        <dbReference type="EMBL" id="MYN04296.1"/>
    </source>
</evidence>
<dbReference type="Gene3D" id="3.40.50.150">
    <property type="entry name" value="Vaccinia Virus protein VP39"/>
    <property type="match status" value="1"/>
</dbReference>
<protein>
    <recommendedName>
        <fullName evidence="3">Class I SAM-dependent methyltransferase</fullName>
    </recommendedName>
</protein>
<sequence>MQQAHPFAAARTAAISNTLPPNARLLVQVGAGDGALARHYHRSYPTTSLVVVEADAAAAQRATSFAERVVQVQLESAGSAFYRHLQWADAWLFDGTLERLAEPARVLAGIRTVLNYDACVLACVSNPAAAEAEAPHPLDLAALQNLFTEAGFRLPSTIAISPGGTDTPSHFLIKAMPA</sequence>
<dbReference type="InterPro" id="IPR029063">
    <property type="entry name" value="SAM-dependent_MTases_sf"/>
</dbReference>
<organism evidence="1 2">
    <name type="scientific">Pseudoduganella guangdongensis</name>
    <dbReference type="NCBI Taxonomy" id="2692179"/>
    <lineage>
        <taxon>Bacteria</taxon>
        <taxon>Pseudomonadati</taxon>
        <taxon>Pseudomonadota</taxon>
        <taxon>Betaproteobacteria</taxon>
        <taxon>Burkholderiales</taxon>
        <taxon>Oxalobacteraceae</taxon>
        <taxon>Telluria group</taxon>
        <taxon>Pseudoduganella</taxon>
    </lineage>
</organism>
<dbReference type="AlphaFoldDB" id="A0A6N9HLQ5"/>
<keyword evidence="2" id="KW-1185">Reference proteome</keyword>
<gene>
    <name evidence="1" type="ORF">GTP41_19575</name>
</gene>
<dbReference type="RefSeq" id="WP_161027255.1">
    <property type="nucleotide sequence ID" value="NZ_WWCJ01000015.1"/>
</dbReference>
<reference evidence="1 2" key="1">
    <citation type="submission" date="2019-12" db="EMBL/GenBank/DDBJ databases">
        <title>Novel species isolated from a subtropical stream in China.</title>
        <authorList>
            <person name="Lu H."/>
        </authorList>
    </citation>
    <scope>NUCLEOTIDE SEQUENCE [LARGE SCALE GENOMIC DNA]</scope>
    <source>
        <strain evidence="1 2">DS3</strain>
    </source>
</reference>
<proteinExistence type="predicted"/>
<comment type="caution">
    <text evidence="1">The sequence shown here is derived from an EMBL/GenBank/DDBJ whole genome shotgun (WGS) entry which is preliminary data.</text>
</comment>
<accession>A0A6N9HLQ5</accession>
<dbReference type="Proteomes" id="UP000448575">
    <property type="component" value="Unassembled WGS sequence"/>
</dbReference>
<evidence type="ECO:0008006" key="3">
    <source>
        <dbReference type="Google" id="ProtNLM"/>
    </source>
</evidence>
<dbReference type="SUPFAM" id="SSF53335">
    <property type="entry name" value="S-adenosyl-L-methionine-dependent methyltransferases"/>
    <property type="match status" value="1"/>
</dbReference>